<sequence length="77" mass="8768">MEHVWEKILYPADNSSNENGGGGTTTSSLPAMPENIEEKIELFCNDQKLDPEMDLRTVKHLIWKQGGDLLILFRPVR</sequence>
<reference evidence="2 3" key="1">
    <citation type="submission" date="2020-08" db="EMBL/GenBank/DDBJ databases">
        <authorList>
            <person name="Koutsovoulos G."/>
            <person name="Danchin GJ E."/>
        </authorList>
    </citation>
    <scope>NUCLEOTIDE SEQUENCE [LARGE SCALE GENOMIC DNA]</scope>
</reference>
<protein>
    <submittedName>
        <fullName evidence="2">Uncharacterized protein</fullName>
    </submittedName>
</protein>
<evidence type="ECO:0000313" key="2">
    <source>
        <dbReference type="EMBL" id="CAD2201341.1"/>
    </source>
</evidence>
<organism evidence="2 3">
    <name type="scientific">Meloidogyne enterolobii</name>
    <name type="common">Root-knot nematode worm</name>
    <name type="synonym">Meloidogyne mayaguensis</name>
    <dbReference type="NCBI Taxonomy" id="390850"/>
    <lineage>
        <taxon>Eukaryota</taxon>
        <taxon>Metazoa</taxon>
        <taxon>Ecdysozoa</taxon>
        <taxon>Nematoda</taxon>
        <taxon>Chromadorea</taxon>
        <taxon>Rhabditida</taxon>
        <taxon>Tylenchina</taxon>
        <taxon>Tylenchomorpha</taxon>
        <taxon>Tylenchoidea</taxon>
        <taxon>Meloidogynidae</taxon>
        <taxon>Meloidogyninae</taxon>
        <taxon>Meloidogyne</taxon>
    </lineage>
</organism>
<dbReference type="Pfam" id="PF11816">
    <property type="entry name" value="DUF3337"/>
    <property type="match status" value="1"/>
</dbReference>
<evidence type="ECO:0000313" key="3">
    <source>
        <dbReference type="Proteomes" id="UP000580250"/>
    </source>
</evidence>
<proteinExistence type="predicted"/>
<name>A0A6V7XPX7_MELEN</name>
<dbReference type="OrthoDB" id="2421129at2759"/>
<evidence type="ECO:0000256" key="1">
    <source>
        <dbReference type="SAM" id="MobiDB-lite"/>
    </source>
</evidence>
<dbReference type="EMBL" id="CAJEWN010001994">
    <property type="protein sequence ID" value="CAD2201341.1"/>
    <property type="molecule type" value="Genomic_DNA"/>
</dbReference>
<gene>
    <name evidence="2" type="ORF">MENT_LOCUS54879</name>
</gene>
<accession>A0A6V7XPX7</accession>
<comment type="caution">
    <text evidence="2">The sequence shown here is derived from an EMBL/GenBank/DDBJ whole genome shotgun (WGS) entry which is preliminary data.</text>
</comment>
<dbReference type="Proteomes" id="UP000580250">
    <property type="component" value="Unassembled WGS sequence"/>
</dbReference>
<dbReference type="InterPro" id="IPR021772">
    <property type="entry name" value="WDR48/Bun107"/>
</dbReference>
<dbReference type="AlphaFoldDB" id="A0A6V7XPX7"/>
<feature type="region of interest" description="Disordered" evidence="1">
    <location>
        <begin position="10"/>
        <end position="30"/>
    </location>
</feature>